<dbReference type="AlphaFoldDB" id="A0A1F5Z1R3"/>
<feature type="transmembrane region" description="Helical" evidence="1">
    <location>
        <begin position="192"/>
        <end position="211"/>
    </location>
</feature>
<reference evidence="2 3" key="1">
    <citation type="journal article" date="2016" name="Nat. Commun.">
        <title>Thousands of microbial genomes shed light on interconnected biogeochemical processes in an aquifer system.</title>
        <authorList>
            <person name="Anantharaman K."/>
            <person name="Brown C.T."/>
            <person name="Hug L.A."/>
            <person name="Sharon I."/>
            <person name="Castelle C.J."/>
            <person name="Probst A.J."/>
            <person name="Thomas B.C."/>
            <person name="Singh A."/>
            <person name="Wilkins M.J."/>
            <person name="Karaoz U."/>
            <person name="Brodie E.L."/>
            <person name="Williams K.H."/>
            <person name="Hubbard S.S."/>
            <person name="Banfield J.F."/>
        </authorList>
    </citation>
    <scope>NUCLEOTIDE SEQUENCE [LARGE SCALE GENOMIC DNA]</scope>
</reference>
<sequence>MTGNSIQTILSSRLGILIFVFGKLFRIILYLLFVYFLFGNTKDIAGYDKNHALLFLLTYTFLGSVGQMLFREVYRFRPRVVSGDFDFDLTKPVNPLLRNMAGGFDLMDLITMPIILFLLVKVILTFNFGSVNLIIYILLSLNGLLITGAIHILVLGFGIITTEVDHPVMVYRDIETMGRFPVDIYKEPLRQILTFVIPVGIMFTIPVKALLGITSVPWVIASFAVGFLTITLSLKFWSFAIKKYSSASS</sequence>
<gene>
    <name evidence="2" type="ORF">A2872_04110</name>
</gene>
<dbReference type="PANTHER" id="PTHR36833:SF1">
    <property type="entry name" value="INTEGRAL MEMBRANE TRANSPORT PROTEIN"/>
    <property type="match status" value="1"/>
</dbReference>
<evidence type="ECO:0000313" key="3">
    <source>
        <dbReference type="Proteomes" id="UP000178681"/>
    </source>
</evidence>
<comment type="caution">
    <text evidence="2">The sequence shown here is derived from an EMBL/GenBank/DDBJ whole genome shotgun (WGS) entry which is preliminary data.</text>
</comment>
<feature type="transmembrane region" description="Helical" evidence="1">
    <location>
        <begin position="217"/>
        <end position="237"/>
    </location>
</feature>
<dbReference type="InterPro" id="IPR010390">
    <property type="entry name" value="ABC-2_transporter-like"/>
</dbReference>
<dbReference type="STRING" id="1798377.A2872_04110"/>
<protein>
    <recommendedName>
        <fullName evidence="4">ABC transporter permease</fullName>
    </recommendedName>
</protein>
<name>A0A1F5Z1R3_9BACT</name>
<accession>A0A1F5Z1R3</accession>
<evidence type="ECO:0000313" key="2">
    <source>
        <dbReference type="EMBL" id="OGG06127.1"/>
    </source>
</evidence>
<feature type="transmembrane region" description="Helical" evidence="1">
    <location>
        <begin position="134"/>
        <end position="160"/>
    </location>
</feature>
<dbReference type="Pfam" id="PF06182">
    <property type="entry name" value="ABC2_membrane_6"/>
    <property type="match status" value="1"/>
</dbReference>
<organism evidence="2 3">
    <name type="scientific">Candidatus Gottesmanbacteria bacterium RIFCSPHIGHO2_01_FULL_42_12</name>
    <dbReference type="NCBI Taxonomy" id="1798377"/>
    <lineage>
        <taxon>Bacteria</taxon>
        <taxon>Candidatus Gottesmaniibacteriota</taxon>
    </lineage>
</organism>
<feature type="transmembrane region" description="Helical" evidence="1">
    <location>
        <begin position="14"/>
        <end position="38"/>
    </location>
</feature>
<feature type="transmembrane region" description="Helical" evidence="1">
    <location>
        <begin position="106"/>
        <end position="128"/>
    </location>
</feature>
<proteinExistence type="predicted"/>
<dbReference type="Proteomes" id="UP000178681">
    <property type="component" value="Unassembled WGS sequence"/>
</dbReference>
<keyword evidence="1" id="KW-0812">Transmembrane</keyword>
<feature type="transmembrane region" description="Helical" evidence="1">
    <location>
        <begin position="50"/>
        <end position="70"/>
    </location>
</feature>
<keyword evidence="1" id="KW-1133">Transmembrane helix</keyword>
<keyword evidence="1" id="KW-0472">Membrane</keyword>
<dbReference type="PANTHER" id="PTHR36833">
    <property type="entry name" value="SLR0610 PROTEIN-RELATED"/>
    <property type="match status" value="1"/>
</dbReference>
<dbReference type="EMBL" id="MFJG01000025">
    <property type="protein sequence ID" value="OGG06127.1"/>
    <property type="molecule type" value="Genomic_DNA"/>
</dbReference>
<evidence type="ECO:0000256" key="1">
    <source>
        <dbReference type="SAM" id="Phobius"/>
    </source>
</evidence>
<evidence type="ECO:0008006" key="4">
    <source>
        <dbReference type="Google" id="ProtNLM"/>
    </source>
</evidence>